<dbReference type="AlphaFoldDB" id="A0A382UVA2"/>
<protein>
    <recommendedName>
        <fullName evidence="7">tRNA (guanine(26)-N(2))-dimethyltransferase</fullName>
        <ecNumber evidence="7">2.1.1.216</ecNumber>
    </recommendedName>
</protein>
<evidence type="ECO:0000256" key="3">
    <source>
        <dbReference type="ARBA" id="ARBA00022679"/>
    </source>
</evidence>
<name>A0A382UVA2_9ZZZZ</name>
<evidence type="ECO:0000256" key="6">
    <source>
        <dbReference type="ARBA" id="ARBA00022884"/>
    </source>
</evidence>
<keyword evidence="6" id="KW-0694">RNA-binding</keyword>
<sequence length="239" mass="27018">MDLVQVVEGSTKFYVPDLEKYKLDSKMPVFFNPVMKLNRDITVEIIKNSFKKPKVLDLLAGTGAKGLRIANEIPGSSVDLNDGNPMAAKLIKKNAKLNKLDVDVFRDSANRLLKKSRRTYDFIDVDPFGTPIPFLEDSIKRLRKNGIIGITATDTSALVGTYPSACMKKYGANNLKTKFMFEVGSRILIKKIVEEGIKQEIALEPIFTHSSNHYIRIYLKRVNKTLATIKKKVRPLFYC</sequence>
<dbReference type="Pfam" id="PF02005">
    <property type="entry name" value="TRM"/>
    <property type="match status" value="1"/>
</dbReference>
<evidence type="ECO:0000313" key="8">
    <source>
        <dbReference type="EMBL" id="SVD38140.1"/>
    </source>
</evidence>
<dbReference type="InterPro" id="IPR029063">
    <property type="entry name" value="SAM-dependent_MTases_sf"/>
</dbReference>
<reference evidence="8" key="1">
    <citation type="submission" date="2018-05" db="EMBL/GenBank/DDBJ databases">
        <authorList>
            <person name="Lanie J.A."/>
            <person name="Ng W.-L."/>
            <person name="Kazmierczak K.M."/>
            <person name="Andrzejewski T.M."/>
            <person name="Davidsen T.M."/>
            <person name="Wayne K.J."/>
            <person name="Tettelin H."/>
            <person name="Glass J.I."/>
            <person name="Rusch D."/>
            <person name="Podicherti R."/>
            <person name="Tsui H.-C.T."/>
            <person name="Winkler M.E."/>
        </authorList>
    </citation>
    <scope>NUCLEOTIDE SEQUENCE</scope>
</reference>
<dbReference type="Gene3D" id="3.40.50.150">
    <property type="entry name" value="Vaccinia Virus protein VP39"/>
    <property type="match status" value="1"/>
</dbReference>
<gene>
    <name evidence="8" type="ORF">METZ01_LOCUS390994</name>
</gene>
<keyword evidence="1" id="KW-0820">tRNA-binding</keyword>
<keyword evidence="4" id="KW-0949">S-adenosyl-L-methionine</keyword>
<evidence type="ECO:0000256" key="2">
    <source>
        <dbReference type="ARBA" id="ARBA00022603"/>
    </source>
</evidence>
<dbReference type="GO" id="GO:0002940">
    <property type="term" value="P:tRNA N2-guanine methylation"/>
    <property type="evidence" value="ECO:0007669"/>
    <property type="project" value="TreeGrafter"/>
</dbReference>
<proteinExistence type="predicted"/>
<dbReference type="InterPro" id="IPR002905">
    <property type="entry name" value="Trm1"/>
</dbReference>
<dbReference type="GO" id="GO:0000049">
    <property type="term" value="F:tRNA binding"/>
    <property type="evidence" value="ECO:0007669"/>
    <property type="project" value="UniProtKB-KW"/>
</dbReference>
<dbReference type="CDD" id="cd02440">
    <property type="entry name" value="AdoMet_MTases"/>
    <property type="match status" value="1"/>
</dbReference>
<dbReference type="EMBL" id="UINC01147048">
    <property type="protein sequence ID" value="SVD38140.1"/>
    <property type="molecule type" value="Genomic_DNA"/>
</dbReference>
<accession>A0A382UVA2</accession>
<dbReference type="GO" id="GO:0160104">
    <property type="term" value="F:tRNA (guanine(26)-N2)-dimethyltransferase activity"/>
    <property type="evidence" value="ECO:0007669"/>
    <property type="project" value="UniProtKB-EC"/>
</dbReference>
<dbReference type="PANTHER" id="PTHR10631">
    <property type="entry name" value="N 2 ,N 2 -DIMETHYLGUANOSINE TRNA METHYLTRANSFERASE"/>
    <property type="match status" value="1"/>
</dbReference>
<dbReference type="SUPFAM" id="SSF53335">
    <property type="entry name" value="S-adenosyl-L-methionine-dependent methyltransferases"/>
    <property type="match status" value="1"/>
</dbReference>
<evidence type="ECO:0000256" key="1">
    <source>
        <dbReference type="ARBA" id="ARBA00022555"/>
    </source>
</evidence>
<feature type="non-terminal residue" evidence="8">
    <location>
        <position position="239"/>
    </location>
</feature>
<evidence type="ECO:0000256" key="4">
    <source>
        <dbReference type="ARBA" id="ARBA00022691"/>
    </source>
</evidence>
<dbReference type="EC" id="2.1.1.216" evidence="7"/>
<dbReference type="PANTHER" id="PTHR10631:SF3">
    <property type="entry name" value="TRNA (GUANINE(26)-N(2))-DIMETHYLTRANSFERASE"/>
    <property type="match status" value="1"/>
</dbReference>
<evidence type="ECO:0000256" key="5">
    <source>
        <dbReference type="ARBA" id="ARBA00022694"/>
    </source>
</evidence>
<keyword evidence="3" id="KW-0808">Transferase</keyword>
<evidence type="ECO:0000256" key="7">
    <source>
        <dbReference type="ARBA" id="ARBA00039099"/>
    </source>
</evidence>
<organism evidence="8">
    <name type="scientific">marine metagenome</name>
    <dbReference type="NCBI Taxonomy" id="408172"/>
    <lineage>
        <taxon>unclassified sequences</taxon>
        <taxon>metagenomes</taxon>
        <taxon>ecological metagenomes</taxon>
    </lineage>
</organism>
<dbReference type="PROSITE" id="PS51626">
    <property type="entry name" value="SAM_MT_TRM1"/>
    <property type="match status" value="1"/>
</dbReference>
<keyword evidence="2" id="KW-0489">Methyltransferase</keyword>
<keyword evidence="5" id="KW-0819">tRNA processing</keyword>